<proteinExistence type="predicted"/>
<dbReference type="Proteomes" id="UP000271098">
    <property type="component" value="Unassembled WGS sequence"/>
</dbReference>
<name>A0A183CV25_9BILA</name>
<gene>
    <name evidence="1" type="ORF">GPUH_LOCUS316</name>
</gene>
<evidence type="ECO:0000313" key="2">
    <source>
        <dbReference type="Proteomes" id="UP000271098"/>
    </source>
</evidence>
<dbReference type="AlphaFoldDB" id="A0A183CV25"/>
<sequence length="95" mass="11076">MLSGEQRQKKENLYEEAANESEIIWLMEKEKEEVENLKLIREYVELALKKLTCSNAAHNSYGHSKVLEAIPEQSMWVRQVKLPRLKLKSFGGDIE</sequence>
<keyword evidence="2" id="KW-1185">Reference proteome</keyword>
<evidence type="ECO:0000313" key="1">
    <source>
        <dbReference type="EMBL" id="VDK27833.1"/>
    </source>
</evidence>
<protein>
    <submittedName>
        <fullName evidence="1 3">Uncharacterized protein</fullName>
    </submittedName>
</protein>
<reference evidence="1 2" key="2">
    <citation type="submission" date="2018-11" db="EMBL/GenBank/DDBJ databases">
        <authorList>
            <consortium name="Pathogen Informatics"/>
        </authorList>
    </citation>
    <scope>NUCLEOTIDE SEQUENCE [LARGE SCALE GENOMIC DNA]</scope>
</reference>
<reference evidence="3" key="1">
    <citation type="submission" date="2016-06" db="UniProtKB">
        <authorList>
            <consortium name="WormBaseParasite"/>
        </authorList>
    </citation>
    <scope>IDENTIFICATION</scope>
</reference>
<dbReference type="EMBL" id="UYRT01000256">
    <property type="protein sequence ID" value="VDK27833.1"/>
    <property type="molecule type" value="Genomic_DNA"/>
</dbReference>
<accession>A0A183CV25</accession>
<dbReference type="WBParaSite" id="GPUH_0000031501-mRNA-1">
    <property type="protein sequence ID" value="GPUH_0000031501-mRNA-1"/>
    <property type="gene ID" value="GPUH_0000031501"/>
</dbReference>
<evidence type="ECO:0000313" key="3">
    <source>
        <dbReference type="WBParaSite" id="GPUH_0000031501-mRNA-1"/>
    </source>
</evidence>
<organism evidence="3">
    <name type="scientific">Gongylonema pulchrum</name>
    <dbReference type="NCBI Taxonomy" id="637853"/>
    <lineage>
        <taxon>Eukaryota</taxon>
        <taxon>Metazoa</taxon>
        <taxon>Ecdysozoa</taxon>
        <taxon>Nematoda</taxon>
        <taxon>Chromadorea</taxon>
        <taxon>Rhabditida</taxon>
        <taxon>Spirurina</taxon>
        <taxon>Spiruromorpha</taxon>
        <taxon>Spiruroidea</taxon>
        <taxon>Gongylonematidae</taxon>
        <taxon>Gongylonema</taxon>
    </lineage>
</organism>